<dbReference type="HOGENOM" id="CLU_3292400_0_0_3"/>
<evidence type="ECO:0000256" key="1">
    <source>
        <dbReference type="SAM" id="Phobius"/>
    </source>
</evidence>
<sequence>MWEILTGITILSLGVTAGLCYFYWRSHCQGLQLRKQVKKSQSY</sequence>
<keyword evidence="1" id="KW-1133">Transmembrane helix</keyword>
<evidence type="ECO:0000313" key="3">
    <source>
        <dbReference type="Proteomes" id="UP000004775"/>
    </source>
</evidence>
<proteinExistence type="predicted"/>
<keyword evidence="1" id="KW-0812">Transmembrane</keyword>
<protein>
    <submittedName>
        <fullName evidence="2">Uncharacterized protein</fullName>
    </submittedName>
</protein>
<gene>
    <name evidence="2" type="ORF">MICAH_2700009</name>
</gene>
<feature type="transmembrane region" description="Helical" evidence="1">
    <location>
        <begin position="6"/>
        <end position="24"/>
    </location>
</feature>
<dbReference type="Proteomes" id="UP000004775">
    <property type="component" value="Unassembled WGS sequence"/>
</dbReference>
<organism evidence="2 3">
    <name type="scientific">Microcystis aeruginosa PCC 9809</name>
    <dbReference type="NCBI Taxonomy" id="1160285"/>
    <lineage>
        <taxon>Bacteria</taxon>
        <taxon>Bacillati</taxon>
        <taxon>Cyanobacteriota</taxon>
        <taxon>Cyanophyceae</taxon>
        <taxon>Oscillatoriophycideae</taxon>
        <taxon>Chroococcales</taxon>
        <taxon>Microcystaceae</taxon>
        <taxon>Microcystis</taxon>
    </lineage>
</organism>
<evidence type="ECO:0000313" key="2">
    <source>
        <dbReference type="EMBL" id="CCI24004.1"/>
    </source>
</evidence>
<comment type="caution">
    <text evidence="2">The sequence shown here is derived from an EMBL/GenBank/DDBJ whole genome shotgun (WGS) entry which is preliminary data.</text>
</comment>
<keyword evidence="1" id="KW-0472">Membrane</keyword>
<accession>I4HPN0</accession>
<dbReference type="AlphaFoldDB" id="I4HPN0"/>
<dbReference type="EMBL" id="CAIO01000191">
    <property type="protein sequence ID" value="CCI24004.1"/>
    <property type="molecule type" value="Genomic_DNA"/>
</dbReference>
<name>I4HPN0_MICAE</name>
<reference evidence="2 3" key="1">
    <citation type="submission" date="2012-04" db="EMBL/GenBank/DDBJ databases">
        <authorList>
            <person name="Genoscope - CEA"/>
        </authorList>
    </citation>
    <scope>NUCLEOTIDE SEQUENCE [LARGE SCALE GENOMIC DNA]</scope>
    <source>
        <strain evidence="2 3">9809</strain>
    </source>
</reference>